<evidence type="ECO:0000256" key="3">
    <source>
        <dbReference type="RuleBase" id="RU362076"/>
    </source>
</evidence>
<protein>
    <recommendedName>
        <fullName evidence="3">Basal-body rod modification protein FlgD</fullName>
    </recommendedName>
</protein>
<sequence length="279" mass="30938">MPTTINSNYSPYTGKTNDENKKETDKKEEEKGIIERTQENTGIKTDRGTRIVKKGQDLDKNAFFKILAAELANQDPTNAKDGTEYVSQLAQFSSLEQMANLNSMMKLTGASNFIGKVVLLRRFDEQGNQYAGIVRNVIKNGDEIKLSIEYAPGKVGEFAMEDVLNITDDINENSKYNNDLLNAVSLIGKNVLMDDGKEKITGVVKGVVRNGLGVSIKVTITKDGKEQDIYVPFEYVTNVQEDGDFGDIEKPDEKPDEKPVDPSDPSEGDGNKNEVEEKK</sequence>
<gene>
    <name evidence="5" type="ORF">N495_13095</name>
</gene>
<feature type="compositionally biased region" description="Polar residues" evidence="4">
    <location>
        <begin position="1"/>
        <end position="14"/>
    </location>
</feature>
<organism evidence="5 6">
    <name type="scientific">Clostridium botulinum B2 450</name>
    <dbReference type="NCBI Taxonomy" id="1379739"/>
    <lineage>
        <taxon>Bacteria</taxon>
        <taxon>Bacillati</taxon>
        <taxon>Bacillota</taxon>
        <taxon>Clostridia</taxon>
        <taxon>Eubacteriales</taxon>
        <taxon>Clostridiaceae</taxon>
        <taxon>Clostridium</taxon>
    </lineage>
</organism>
<keyword evidence="5" id="KW-0966">Cell projection</keyword>
<feature type="region of interest" description="Disordered" evidence="4">
    <location>
        <begin position="240"/>
        <end position="279"/>
    </location>
</feature>
<dbReference type="OrthoDB" id="280334at2"/>
<accession>A0A0D1C0C3</accession>
<proteinExistence type="inferred from homology"/>
<dbReference type="EMBL" id="JXSU01000007">
    <property type="protein sequence ID" value="KIS24466.1"/>
    <property type="molecule type" value="Genomic_DNA"/>
</dbReference>
<evidence type="ECO:0000256" key="4">
    <source>
        <dbReference type="SAM" id="MobiDB-lite"/>
    </source>
</evidence>
<comment type="similarity">
    <text evidence="1 3">Belongs to the FlgD family.</text>
</comment>
<name>A0A0D1C0C3_CLOBO</name>
<feature type="compositionally biased region" description="Basic and acidic residues" evidence="4">
    <location>
        <begin position="247"/>
        <end position="261"/>
    </location>
</feature>
<feature type="region of interest" description="Disordered" evidence="4">
    <location>
        <begin position="1"/>
        <end position="42"/>
    </location>
</feature>
<dbReference type="InterPro" id="IPR005648">
    <property type="entry name" value="FlgD"/>
</dbReference>
<reference evidence="5 6" key="1">
    <citation type="submission" date="2014-06" db="EMBL/GenBank/DDBJ databases">
        <title>Genome characterization of distinct group I Clostridium botulinum lineages.</title>
        <authorList>
            <person name="Giordani F."/>
            <person name="Anselmo A."/>
            <person name="Fillo S."/>
            <person name="Palozzi A.M."/>
            <person name="Fortunato A."/>
            <person name="Gentile B."/>
            <person name="Ciammaruconi A."/>
            <person name="Anniballi F."/>
            <person name="De Medici D."/>
            <person name="Lista F."/>
        </authorList>
    </citation>
    <scope>NUCLEOTIDE SEQUENCE [LARGE SCALE GENOMIC DNA]</scope>
    <source>
        <strain evidence="5 6">B2 450</strain>
    </source>
</reference>
<dbReference type="HOGENOM" id="CLU_088168_0_0_9"/>
<dbReference type="Pfam" id="PF03963">
    <property type="entry name" value="FlgD"/>
    <property type="match status" value="1"/>
</dbReference>
<dbReference type="Proteomes" id="UP000032250">
    <property type="component" value="Unassembled WGS sequence"/>
</dbReference>
<evidence type="ECO:0000256" key="1">
    <source>
        <dbReference type="ARBA" id="ARBA00010577"/>
    </source>
</evidence>
<dbReference type="PATRIC" id="fig|1379739.3.peg.3005"/>
<keyword evidence="5" id="KW-0969">Cilium</keyword>
<keyword evidence="5" id="KW-0282">Flagellum</keyword>
<dbReference type="GO" id="GO:0044781">
    <property type="term" value="P:bacterial-type flagellum organization"/>
    <property type="evidence" value="ECO:0007669"/>
    <property type="project" value="UniProtKB-UniRule"/>
</dbReference>
<comment type="function">
    <text evidence="3">Required for flagellar hook formation. May act as a scaffolding protein.</text>
</comment>
<dbReference type="AlphaFoldDB" id="A0A0D1C0C3"/>
<feature type="compositionally biased region" description="Basic and acidic residues" evidence="4">
    <location>
        <begin position="269"/>
        <end position="279"/>
    </location>
</feature>
<feature type="compositionally biased region" description="Basic and acidic residues" evidence="4">
    <location>
        <begin position="16"/>
        <end position="42"/>
    </location>
</feature>
<keyword evidence="2 3" id="KW-1005">Bacterial flagellum biogenesis</keyword>
<comment type="caution">
    <text evidence="5">The sequence shown here is derived from an EMBL/GenBank/DDBJ whole genome shotgun (WGS) entry which is preliminary data.</text>
</comment>
<evidence type="ECO:0000256" key="2">
    <source>
        <dbReference type="ARBA" id="ARBA00022795"/>
    </source>
</evidence>
<evidence type="ECO:0000313" key="5">
    <source>
        <dbReference type="EMBL" id="KIS24466.1"/>
    </source>
</evidence>
<evidence type="ECO:0000313" key="6">
    <source>
        <dbReference type="Proteomes" id="UP000032250"/>
    </source>
</evidence>
<dbReference type="RefSeq" id="WP_003484493.1">
    <property type="nucleotide sequence ID" value="NZ_JXSU01000007.1"/>
</dbReference>